<evidence type="ECO:0000256" key="6">
    <source>
        <dbReference type="ARBA" id="ARBA00022692"/>
    </source>
</evidence>
<dbReference type="InterPro" id="IPR003342">
    <property type="entry name" value="ArnT-like_N"/>
</dbReference>
<evidence type="ECO:0000259" key="9">
    <source>
        <dbReference type="Pfam" id="PF02366"/>
    </source>
</evidence>
<keyword evidence="4 10" id="KW-0328">Glycosyltransferase</keyword>
<dbReference type="PANTHER" id="PTHR10050:SF46">
    <property type="entry name" value="PROTEIN O-MANNOSYL-TRANSFERASE 2"/>
    <property type="match status" value="1"/>
</dbReference>
<reference evidence="10 11" key="1">
    <citation type="submission" date="2024-01" db="EMBL/GenBank/DDBJ databases">
        <authorList>
            <person name="Allen C."/>
            <person name="Tagirdzhanova G."/>
        </authorList>
    </citation>
    <scope>NUCLEOTIDE SEQUENCE [LARGE SCALE GENOMIC DNA]</scope>
</reference>
<keyword evidence="8" id="KW-0472">Membrane</keyword>
<comment type="caution">
    <text evidence="10">The sequence shown here is derived from an EMBL/GenBank/DDBJ whole genome shotgun (WGS) entry which is preliminary data.</text>
</comment>
<sequence length="165" mass="18329">MAGNKAAAAASGAQPISTDNLRQRAAVAEFAVPPTTIVVDDKKKQAKKPQSPSIWQLLDEWEVVYAPIIFTAIALFTRLYKIGISDIVTWDEAHFGKFGSHYLQRTFYFDVHPPLGKLLVGLSGYIAGYNGSFEFKSGETYPPEIDFWTMRAFNAMFGIFLVPMA</sequence>
<evidence type="ECO:0000256" key="2">
    <source>
        <dbReference type="ARBA" id="ARBA00004922"/>
    </source>
</evidence>
<dbReference type="InterPro" id="IPR027005">
    <property type="entry name" value="PMT-like"/>
</dbReference>
<evidence type="ECO:0000256" key="1">
    <source>
        <dbReference type="ARBA" id="ARBA00004127"/>
    </source>
</evidence>
<proteinExistence type="inferred from homology"/>
<evidence type="ECO:0000256" key="8">
    <source>
        <dbReference type="ARBA" id="ARBA00023136"/>
    </source>
</evidence>
<protein>
    <submittedName>
        <fullName evidence="10">Dolichyl-phosphate-mannose--protein mannosyltransferase 2</fullName>
        <ecNumber evidence="10">2.4.1.109</ecNumber>
    </submittedName>
</protein>
<dbReference type="GO" id="GO:0004169">
    <property type="term" value="F:dolichyl-phosphate-mannose-protein mannosyltransferase activity"/>
    <property type="evidence" value="ECO:0007669"/>
    <property type="project" value="UniProtKB-EC"/>
</dbReference>
<keyword evidence="5 10" id="KW-0808">Transferase</keyword>
<evidence type="ECO:0000256" key="4">
    <source>
        <dbReference type="ARBA" id="ARBA00022676"/>
    </source>
</evidence>
<dbReference type="Pfam" id="PF02366">
    <property type="entry name" value="PMT"/>
    <property type="match status" value="1"/>
</dbReference>
<gene>
    <name evidence="10" type="primary">PMT2_2</name>
    <name evidence="10" type="ORF">SEUCBS140593_004382</name>
</gene>
<organism evidence="10 11">
    <name type="scientific">Sporothrix eucalyptigena</name>
    <dbReference type="NCBI Taxonomy" id="1812306"/>
    <lineage>
        <taxon>Eukaryota</taxon>
        <taxon>Fungi</taxon>
        <taxon>Dikarya</taxon>
        <taxon>Ascomycota</taxon>
        <taxon>Pezizomycotina</taxon>
        <taxon>Sordariomycetes</taxon>
        <taxon>Sordariomycetidae</taxon>
        <taxon>Ophiostomatales</taxon>
        <taxon>Ophiostomataceae</taxon>
        <taxon>Sporothrix</taxon>
    </lineage>
</organism>
<evidence type="ECO:0000256" key="5">
    <source>
        <dbReference type="ARBA" id="ARBA00022679"/>
    </source>
</evidence>
<accession>A0ABP0BMK6</accession>
<evidence type="ECO:0000313" key="11">
    <source>
        <dbReference type="Proteomes" id="UP001642482"/>
    </source>
</evidence>
<evidence type="ECO:0000256" key="3">
    <source>
        <dbReference type="ARBA" id="ARBA00007222"/>
    </source>
</evidence>
<dbReference type="PANTHER" id="PTHR10050">
    <property type="entry name" value="DOLICHYL-PHOSPHATE-MANNOSE--PROTEIN MANNOSYLTRANSFERASE"/>
    <property type="match status" value="1"/>
</dbReference>
<feature type="domain" description="ArnT-like N-terminal" evidence="9">
    <location>
        <begin position="69"/>
        <end position="165"/>
    </location>
</feature>
<evidence type="ECO:0000256" key="7">
    <source>
        <dbReference type="ARBA" id="ARBA00022989"/>
    </source>
</evidence>
<comment type="subcellular location">
    <subcellularLocation>
        <location evidence="1">Endomembrane system</location>
        <topology evidence="1">Multi-pass membrane protein</topology>
    </subcellularLocation>
</comment>
<dbReference type="EC" id="2.4.1.109" evidence="10"/>
<evidence type="ECO:0000313" key="10">
    <source>
        <dbReference type="EMBL" id="CAK7220873.1"/>
    </source>
</evidence>
<name>A0ABP0BMK6_9PEZI</name>
<dbReference type="Proteomes" id="UP001642482">
    <property type="component" value="Unassembled WGS sequence"/>
</dbReference>
<comment type="pathway">
    <text evidence="2">Protein modification; protein glycosylation.</text>
</comment>
<dbReference type="EMBL" id="CAWUHD010000038">
    <property type="protein sequence ID" value="CAK7220873.1"/>
    <property type="molecule type" value="Genomic_DNA"/>
</dbReference>
<comment type="similarity">
    <text evidence="3">Belongs to the glycosyltransferase 39 family.</text>
</comment>
<keyword evidence="11" id="KW-1185">Reference proteome</keyword>
<keyword evidence="6" id="KW-0812">Transmembrane</keyword>
<keyword evidence="7" id="KW-1133">Transmembrane helix</keyword>